<name>A0A917X199_9ACTN</name>
<protein>
    <recommendedName>
        <fullName evidence="3">WGR domain-containing protein</fullName>
    </recommendedName>
</protein>
<comment type="caution">
    <text evidence="1">The sequence shown here is derived from an EMBL/GenBank/DDBJ whole genome shotgun (WGS) entry which is preliminary data.</text>
</comment>
<keyword evidence="2" id="KW-1185">Reference proteome</keyword>
<reference evidence="1" key="2">
    <citation type="submission" date="2020-09" db="EMBL/GenBank/DDBJ databases">
        <authorList>
            <person name="Sun Q."/>
            <person name="Ohkuma M."/>
        </authorList>
    </citation>
    <scope>NUCLEOTIDE SEQUENCE</scope>
    <source>
        <strain evidence="1">JCM 19831</strain>
    </source>
</reference>
<gene>
    <name evidence="1" type="ORF">GCM10007977_061700</name>
</gene>
<evidence type="ECO:0000313" key="1">
    <source>
        <dbReference type="EMBL" id="GGM51619.1"/>
    </source>
</evidence>
<dbReference type="EMBL" id="BMPI01000034">
    <property type="protein sequence ID" value="GGM51619.1"/>
    <property type="molecule type" value="Genomic_DNA"/>
</dbReference>
<organism evidence="1 2">
    <name type="scientific">Dactylosporangium sucinum</name>
    <dbReference type="NCBI Taxonomy" id="1424081"/>
    <lineage>
        <taxon>Bacteria</taxon>
        <taxon>Bacillati</taxon>
        <taxon>Actinomycetota</taxon>
        <taxon>Actinomycetes</taxon>
        <taxon>Micromonosporales</taxon>
        <taxon>Micromonosporaceae</taxon>
        <taxon>Dactylosporangium</taxon>
    </lineage>
</organism>
<dbReference type="AlphaFoldDB" id="A0A917X199"/>
<evidence type="ECO:0000313" key="2">
    <source>
        <dbReference type="Proteomes" id="UP000642070"/>
    </source>
</evidence>
<reference evidence="1" key="1">
    <citation type="journal article" date="2014" name="Int. J. Syst. Evol. Microbiol.">
        <title>Complete genome sequence of Corynebacterium casei LMG S-19264T (=DSM 44701T), isolated from a smear-ripened cheese.</title>
        <authorList>
            <consortium name="US DOE Joint Genome Institute (JGI-PGF)"/>
            <person name="Walter F."/>
            <person name="Albersmeier A."/>
            <person name="Kalinowski J."/>
            <person name="Ruckert C."/>
        </authorList>
    </citation>
    <scope>NUCLEOTIDE SEQUENCE</scope>
    <source>
        <strain evidence="1">JCM 19831</strain>
    </source>
</reference>
<dbReference type="Proteomes" id="UP000642070">
    <property type="component" value="Unassembled WGS sequence"/>
</dbReference>
<accession>A0A917X199</accession>
<proteinExistence type="predicted"/>
<evidence type="ECO:0008006" key="3">
    <source>
        <dbReference type="Google" id="ProtNLM"/>
    </source>
</evidence>
<sequence>MGNVRTVEHWWNGAWGRLSRLDVWLRTDGQRWDVWLREGGVESGRNRHTEYDDETSARMALADVLDSRFAWRRMDHSTSGSQGV</sequence>
<dbReference type="RefSeq" id="WP_190253484.1">
    <property type="nucleotide sequence ID" value="NZ_BMPI01000034.1"/>
</dbReference>